<organism evidence="2 3">
    <name type="scientific">Priestia veravalensis</name>
    <dbReference type="NCBI Taxonomy" id="1414648"/>
    <lineage>
        <taxon>Bacteria</taxon>
        <taxon>Bacillati</taxon>
        <taxon>Bacillota</taxon>
        <taxon>Bacilli</taxon>
        <taxon>Bacillales</taxon>
        <taxon>Bacillaceae</taxon>
        <taxon>Priestia</taxon>
    </lineage>
</organism>
<feature type="transmembrane region" description="Helical" evidence="1">
    <location>
        <begin position="190"/>
        <end position="210"/>
    </location>
</feature>
<feature type="transmembrane region" description="Helical" evidence="1">
    <location>
        <begin position="682"/>
        <end position="701"/>
    </location>
</feature>
<dbReference type="RefSeq" id="WP_025907754.1">
    <property type="nucleotide sequence ID" value="NZ_KQ758725.1"/>
</dbReference>
<evidence type="ECO:0000313" key="3">
    <source>
        <dbReference type="Proteomes" id="UP000053681"/>
    </source>
</evidence>
<feature type="transmembrane region" description="Helical" evidence="1">
    <location>
        <begin position="241"/>
        <end position="258"/>
    </location>
</feature>
<accession>A0A0V8JGZ6</accession>
<gene>
    <name evidence="2" type="ORF">AS180_20255</name>
</gene>
<evidence type="ECO:0008006" key="4">
    <source>
        <dbReference type="Google" id="ProtNLM"/>
    </source>
</evidence>
<keyword evidence="1" id="KW-0812">Transmembrane</keyword>
<feature type="transmembrane region" description="Helical" evidence="1">
    <location>
        <begin position="656"/>
        <end position="676"/>
    </location>
</feature>
<keyword evidence="3" id="KW-1185">Reference proteome</keyword>
<dbReference type="Pfam" id="PF07242">
    <property type="entry name" value="DUF1430"/>
    <property type="match status" value="1"/>
</dbReference>
<feature type="transmembrane region" description="Helical" evidence="1">
    <location>
        <begin position="270"/>
        <end position="295"/>
    </location>
</feature>
<name>A0A0V8JGZ6_9BACI</name>
<comment type="caution">
    <text evidence="2">The sequence shown here is derived from an EMBL/GenBank/DDBJ whole genome shotgun (WGS) entry which is preliminary data.</text>
</comment>
<protein>
    <recommendedName>
        <fullName evidence="4">Bacteriocin-associated integral membrane protein</fullName>
    </recommendedName>
</protein>
<proteinExistence type="predicted"/>
<evidence type="ECO:0000313" key="2">
    <source>
        <dbReference type="EMBL" id="KSU86141.1"/>
    </source>
</evidence>
<dbReference type="AlphaFoldDB" id="A0A0V8JGZ6"/>
<sequence length="718" mass="83342">MKKIIAFLVFLQLLLFSVFTFNLFNEYKTFELLYSNSSSILIKMPDGKYSKNGLIDYLNKISKEKDISISRYVFQNENNLSVYTTDPTLNGKVSLREGKYPKLATKQFISMIDTHSKNQIGIIKQANPNFTITIRNLTVSDNFGEEGIYYLGTSDRSKVEQIISGINQNVAQAEIIDNANQFSFSNNTTLLLSIIIIAVCILIAFSYYLVNVLRVISILKIHGYNLSKIIFYILKDISKPLLISIISSYLVCVLYYCLNYRTDYLGELSFLYLLYSSIVFLFYLLFLVICLYFTVNKISITNSIKGKRNFTLLTFANYLLKLIFLSFLLFSIHQLIHNMNELESKMTNLSAWQKTQNLYATKVAYTGQGNLKNEYRTNKKLKGYYIDLEDKHNGFLMDASNYTYVGSEPVYKLNTNNGNTSISPNGKRVTINKNYLKYNPIEASKGTIKEQIKNDDTILNILVPNNLKPFEKEIVKQYKEYFYFQKVSVANIYNKELKKNLNKTKIDELNINIIYVKDHQKYFTFNPEYGEETGYFINDPIAIVDVGNFDNSYYLSYLSSYFYFYSDSGDPYNTLLPLIEKNNVQSSIQRVVSIYDSHGQEIQDLKMEKKMNQVIILVLILSNLIVTFNIIASYYRKNRMKLYIKKLFGFSSIRSNWRIISILFLINLIPTIILSLLFNEPIFLAFMFIVIVLECILMIFVEKILFKKSLNSIIKGER</sequence>
<keyword evidence="1" id="KW-1133">Transmembrane helix</keyword>
<dbReference type="InterPro" id="IPR006541">
    <property type="entry name" value="Bacteriocin_ass"/>
</dbReference>
<dbReference type="Proteomes" id="UP000053681">
    <property type="component" value="Unassembled WGS sequence"/>
</dbReference>
<feature type="transmembrane region" description="Helical" evidence="1">
    <location>
        <begin position="614"/>
        <end position="635"/>
    </location>
</feature>
<feature type="transmembrane region" description="Helical" evidence="1">
    <location>
        <begin position="315"/>
        <end position="336"/>
    </location>
</feature>
<evidence type="ECO:0000256" key="1">
    <source>
        <dbReference type="SAM" id="Phobius"/>
    </source>
</evidence>
<keyword evidence="1" id="KW-0472">Membrane</keyword>
<reference evidence="2 3" key="1">
    <citation type="submission" date="2015-11" db="EMBL/GenBank/DDBJ databases">
        <title>Bacillus caseinolyticus sp nov.</title>
        <authorList>
            <person name="Dastager S.G."/>
            <person name="Mawlankar R."/>
        </authorList>
    </citation>
    <scope>NUCLEOTIDE SEQUENCE [LARGE SCALE GENOMIC DNA]</scope>
    <source>
        <strain evidence="2 3">SGD-V-76</strain>
    </source>
</reference>
<dbReference type="EMBL" id="LNQP01000111">
    <property type="protein sequence ID" value="KSU86141.1"/>
    <property type="molecule type" value="Genomic_DNA"/>
</dbReference>